<dbReference type="OrthoDB" id="128218at2759"/>
<evidence type="ECO:0000313" key="1">
    <source>
        <dbReference type="EMBL" id="KAG6964129.1"/>
    </source>
</evidence>
<proteinExistence type="predicted"/>
<protein>
    <submittedName>
        <fullName evidence="1">Uncharacterized protein</fullName>
    </submittedName>
</protein>
<accession>A0A8T1UKB4</accession>
<dbReference type="Proteomes" id="UP000688947">
    <property type="component" value="Unassembled WGS sequence"/>
</dbReference>
<dbReference type="AlphaFoldDB" id="A0A8T1UKB4"/>
<organism evidence="1 2">
    <name type="scientific">Phytophthora cactorum</name>
    <dbReference type="NCBI Taxonomy" id="29920"/>
    <lineage>
        <taxon>Eukaryota</taxon>
        <taxon>Sar</taxon>
        <taxon>Stramenopiles</taxon>
        <taxon>Oomycota</taxon>
        <taxon>Peronosporomycetes</taxon>
        <taxon>Peronosporales</taxon>
        <taxon>Peronosporaceae</taxon>
        <taxon>Phytophthora</taxon>
    </lineage>
</organism>
<dbReference type="EMBL" id="JAENGZ010000246">
    <property type="protein sequence ID" value="KAG6964129.1"/>
    <property type="molecule type" value="Genomic_DNA"/>
</dbReference>
<name>A0A8T1UKB4_9STRA</name>
<comment type="caution">
    <text evidence="1">The sequence shown here is derived from an EMBL/GenBank/DDBJ whole genome shotgun (WGS) entry which is preliminary data.</text>
</comment>
<evidence type="ECO:0000313" key="2">
    <source>
        <dbReference type="Proteomes" id="UP000688947"/>
    </source>
</evidence>
<sequence>MYNDVLDNHYATFECEVSTLLAATVDHDLCTTKAKNCIVGGSYGFIDHGWRPRKLALIAQVKNDGHSSEQERFGLDVSKMARFTLSDTAAAARKVSK</sequence>
<gene>
    <name evidence="1" type="ORF">JG687_00006154</name>
</gene>
<reference evidence="1" key="1">
    <citation type="submission" date="2021-01" db="EMBL/GenBank/DDBJ databases">
        <title>Phytophthora aleatoria, a newly-described species from Pinus radiata is distinct from Phytophthora cactorum isolates based on comparative genomics.</title>
        <authorList>
            <person name="Mcdougal R."/>
            <person name="Panda P."/>
            <person name="Williams N."/>
            <person name="Studholme D.J."/>
        </authorList>
    </citation>
    <scope>NUCLEOTIDE SEQUENCE</scope>
    <source>
        <strain evidence="1">NZFS 3830</strain>
    </source>
</reference>